<dbReference type="Pfam" id="PF00005">
    <property type="entry name" value="ABC_tran"/>
    <property type="match status" value="1"/>
</dbReference>
<dbReference type="HOGENOM" id="CLU_000604_1_2_7"/>
<keyword evidence="1" id="KW-0813">Transport</keyword>
<dbReference type="PANTHER" id="PTHR45772:SF8">
    <property type="entry name" value="HIGH-AFFINITY BRANCHED-CHAIN AMINO ACID TRANSPORT ATP-BINDING PROTEIN"/>
    <property type="match status" value="1"/>
</dbReference>
<dbReference type="InterPro" id="IPR032823">
    <property type="entry name" value="BCA_ABC_TP_C"/>
</dbReference>
<reference evidence="5 6" key="1">
    <citation type="journal article" date="2014" name="Nature">
        <title>An environmental bacterial taxon with a large and distinct metabolic repertoire.</title>
        <authorList>
            <person name="Wilson M.C."/>
            <person name="Mori T."/>
            <person name="Ruckert C."/>
            <person name="Uria A.R."/>
            <person name="Helf M.J."/>
            <person name="Takada K."/>
            <person name="Gernert C."/>
            <person name="Steffens U.A."/>
            <person name="Heycke N."/>
            <person name="Schmitt S."/>
            <person name="Rinke C."/>
            <person name="Helfrich E.J."/>
            <person name="Brachmann A.O."/>
            <person name="Gurgui C."/>
            <person name="Wakimoto T."/>
            <person name="Kracht M."/>
            <person name="Crusemann M."/>
            <person name="Hentschel U."/>
            <person name="Abe I."/>
            <person name="Matsunaga S."/>
            <person name="Kalinowski J."/>
            <person name="Takeyama H."/>
            <person name="Piel J."/>
        </authorList>
    </citation>
    <scope>NUCLEOTIDE SEQUENCE [LARGE SCALE GENOMIC DNA]</scope>
    <source>
        <strain evidence="6">TSY2</strain>
    </source>
</reference>
<keyword evidence="3 5" id="KW-0067">ATP-binding</keyword>
<evidence type="ECO:0000313" key="5">
    <source>
        <dbReference type="EMBL" id="ETX02248.1"/>
    </source>
</evidence>
<dbReference type="NCBIfam" id="TIGR03411">
    <property type="entry name" value="urea_trans_UrtD"/>
    <property type="match status" value="1"/>
</dbReference>
<dbReference type="EMBL" id="AZHX01001551">
    <property type="protein sequence ID" value="ETX02248.1"/>
    <property type="molecule type" value="Genomic_DNA"/>
</dbReference>
<dbReference type="Pfam" id="PF12399">
    <property type="entry name" value="BCA_ABC_TP_C"/>
    <property type="match status" value="1"/>
</dbReference>
<evidence type="ECO:0000259" key="4">
    <source>
        <dbReference type="PROSITE" id="PS50893"/>
    </source>
</evidence>
<dbReference type="PROSITE" id="PS50893">
    <property type="entry name" value="ABC_TRANSPORTER_2"/>
    <property type="match status" value="1"/>
</dbReference>
<name>W4LWH9_9BACT</name>
<evidence type="ECO:0000256" key="2">
    <source>
        <dbReference type="ARBA" id="ARBA00022741"/>
    </source>
</evidence>
<dbReference type="FunFam" id="3.40.50.300:FF:000421">
    <property type="entry name" value="Branched-chain amino acid ABC transporter ATP-binding protein"/>
    <property type="match status" value="1"/>
</dbReference>
<dbReference type="GO" id="GO:0005886">
    <property type="term" value="C:plasma membrane"/>
    <property type="evidence" value="ECO:0007669"/>
    <property type="project" value="TreeGrafter"/>
</dbReference>
<dbReference type="InterPro" id="IPR027417">
    <property type="entry name" value="P-loop_NTPase"/>
</dbReference>
<comment type="caution">
    <text evidence="5">The sequence shown here is derived from an EMBL/GenBank/DDBJ whole genome shotgun (WGS) entry which is preliminary data.</text>
</comment>
<dbReference type="Proteomes" id="UP000019140">
    <property type="component" value="Unassembled WGS sequence"/>
</dbReference>
<dbReference type="SMART" id="SM00382">
    <property type="entry name" value="AAA"/>
    <property type="match status" value="1"/>
</dbReference>
<evidence type="ECO:0000256" key="1">
    <source>
        <dbReference type="ARBA" id="ARBA00022448"/>
    </source>
</evidence>
<sequence>MSESGSIIYTDGVTVSFDGFKALQAVDFYVDHGELRALIGPNGAGKTTLLDVICGKVKPDSGRVVFGEATELHQLEEHDITMMGIGRKFQTPSVFKNMTLFDNLSLATRHERGVFANLFSTLNRSQRDTIMSTLNTLGLEDKAYEQAGVLSHGQMQWLEIGMVLVQDPTLFLLDEPVAGMTREEREKTSALLQWLAKDHAVLVVEHDMEFVRQTADRVTVLHEGQVLCEGSVEHVKSDPRVVEVYLGRG</sequence>
<keyword evidence="6" id="KW-1185">Reference proteome</keyword>
<proteinExistence type="predicted"/>
<dbReference type="Gene3D" id="3.40.50.300">
    <property type="entry name" value="P-loop containing nucleotide triphosphate hydrolases"/>
    <property type="match status" value="1"/>
</dbReference>
<dbReference type="PANTHER" id="PTHR45772">
    <property type="entry name" value="CONSERVED COMPONENT OF ABC TRANSPORTER FOR NATURAL AMINO ACIDS-RELATED"/>
    <property type="match status" value="1"/>
</dbReference>
<dbReference type="CDD" id="cd03219">
    <property type="entry name" value="ABC_Mj1267_LivG_branched"/>
    <property type="match status" value="1"/>
</dbReference>
<accession>W4LWH9</accession>
<gene>
    <name evidence="5" type="ORF">ETSY2_35935</name>
</gene>
<dbReference type="AlphaFoldDB" id="W4LWH9"/>
<dbReference type="SUPFAM" id="SSF52540">
    <property type="entry name" value="P-loop containing nucleoside triphosphate hydrolases"/>
    <property type="match status" value="1"/>
</dbReference>
<dbReference type="GO" id="GO:0005524">
    <property type="term" value="F:ATP binding"/>
    <property type="evidence" value="ECO:0007669"/>
    <property type="project" value="UniProtKB-KW"/>
</dbReference>
<dbReference type="InterPro" id="IPR003439">
    <property type="entry name" value="ABC_transporter-like_ATP-bd"/>
</dbReference>
<evidence type="ECO:0000256" key="3">
    <source>
        <dbReference type="ARBA" id="ARBA00022840"/>
    </source>
</evidence>
<dbReference type="GO" id="GO:0016887">
    <property type="term" value="F:ATP hydrolysis activity"/>
    <property type="evidence" value="ECO:0007669"/>
    <property type="project" value="InterPro"/>
</dbReference>
<evidence type="ECO:0000313" key="6">
    <source>
        <dbReference type="Proteomes" id="UP000019140"/>
    </source>
</evidence>
<keyword evidence="2" id="KW-0547">Nucleotide-binding</keyword>
<dbReference type="PATRIC" id="fig|1429439.4.peg.6066"/>
<feature type="domain" description="ABC transporter" evidence="4">
    <location>
        <begin position="8"/>
        <end position="248"/>
    </location>
</feature>
<dbReference type="InterPro" id="IPR003593">
    <property type="entry name" value="AAA+_ATPase"/>
</dbReference>
<dbReference type="InterPro" id="IPR017781">
    <property type="entry name" value="ABC_transptr_urea_ATP-bd_UrtD"/>
</dbReference>
<dbReference type="InterPro" id="IPR051120">
    <property type="entry name" value="ABC_AA/LPS_Transport"/>
</dbReference>
<protein>
    <submittedName>
        <fullName evidence="5">Urea ABC transporter ATP-binding protein</fullName>
    </submittedName>
</protein>
<organism evidence="5 6">
    <name type="scientific">Candidatus Entotheonella gemina</name>
    <dbReference type="NCBI Taxonomy" id="1429439"/>
    <lineage>
        <taxon>Bacteria</taxon>
        <taxon>Pseudomonadati</taxon>
        <taxon>Nitrospinota/Tectimicrobiota group</taxon>
        <taxon>Candidatus Tectimicrobiota</taxon>
        <taxon>Candidatus Entotheonellia</taxon>
        <taxon>Candidatus Entotheonellales</taxon>
        <taxon>Candidatus Entotheonellaceae</taxon>
        <taxon>Candidatus Entotheonella</taxon>
    </lineage>
</organism>